<dbReference type="KEGG" id="bac:BamMC406_6626"/>
<name>B1Z6G5_BURA4</name>
<keyword evidence="3" id="KW-0808">Transferase</keyword>
<gene>
    <name evidence="3" type="ordered locus">BamMC406_6626</name>
</gene>
<accession>B1Z6G5</accession>
<keyword evidence="2" id="KW-0732">Signal</keyword>
<dbReference type="HOGENOM" id="CLU_029842_0_0_4"/>
<keyword evidence="3" id="KW-0032">Aminotransferase</keyword>
<feature type="signal peptide" evidence="2">
    <location>
        <begin position="1"/>
        <end position="21"/>
    </location>
</feature>
<dbReference type="GO" id="GO:0008483">
    <property type="term" value="F:transaminase activity"/>
    <property type="evidence" value="ECO:0007669"/>
    <property type="project" value="UniProtKB-KW"/>
</dbReference>
<keyword evidence="3" id="KW-0614">Plasmid</keyword>
<dbReference type="AlphaFoldDB" id="B1Z6G5"/>
<evidence type="ECO:0000313" key="3">
    <source>
        <dbReference type="EMBL" id="ACB69042.1"/>
    </source>
</evidence>
<evidence type="ECO:0000256" key="2">
    <source>
        <dbReference type="SAM" id="SignalP"/>
    </source>
</evidence>
<evidence type="ECO:0000256" key="1">
    <source>
        <dbReference type="SAM" id="MobiDB-lite"/>
    </source>
</evidence>
<sequence>MNDIRKLSRVACLLLCLAACGGGEDGNEGKANPVASSPSPGRTPSTQSASTGALPKSNTPIPGGQITEPGTGAETSTDAGSLASTTVVVSGLARAEVPPENLKTGAPLNYKAMSYQNIRGETVELLDATSNAVPAHGTTDVNGFYSMRGSVNTRVLVRVKAQSRSTWSNSGRYNISVNANPNGYALYELDSTTFDTGNVATIALNLSANSGRSGTAYTDVRASPAFAILDTVYKSLQKLTQMSSNIEMPDVKLMWSVNNTTPRGDKALGQIGTSHYSGFDARKEVNAFAKYILGKADVDTDEFDESVVAHEYGHYLQVTQFRDDSPGGSHGGGDRLDMRLAFSDSGNAWSGIATVRRIYTDSSGPGQSEGFPFDLSTGDTYGSKGRFYEASIQYILTVINQVAGFKPIWNALTSEQFRYGAPVTAIHSFLAALDSVTRGNATVQAALLGEGIVSNDAWGTGELNGGGLIGEKSVLPIYKSYLMRGLASQYHLSSDCSTPNKWGNTQFVRLTIPESKACAIAVSGAGPSRPNMLIFQNGRPIYFPDSVLMNGAVVGQLGQGDMTLSLSDAQLRSLGTSCLYLTIN</sequence>
<dbReference type="Proteomes" id="UP000001680">
    <property type="component" value="Plasmid pBMC401"/>
</dbReference>
<dbReference type="EMBL" id="CP001028">
    <property type="protein sequence ID" value="ACB69042.1"/>
    <property type="molecule type" value="Genomic_DNA"/>
</dbReference>
<feature type="chain" id="PRO_5002772100" evidence="2">
    <location>
        <begin position="22"/>
        <end position="584"/>
    </location>
</feature>
<feature type="compositionally biased region" description="Polar residues" evidence="1">
    <location>
        <begin position="34"/>
        <end position="60"/>
    </location>
</feature>
<feature type="region of interest" description="Disordered" evidence="1">
    <location>
        <begin position="26"/>
        <end position="81"/>
    </location>
</feature>
<geneLocation type="plasmid" evidence="3 4">
    <name>pBMC401</name>
</geneLocation>
<evidence type="ECO:0000313" key="4">
    <source>
        <dbReference type="Proteomes" id="UP000001680"/>
    </source>
</evidence>
<protein>
    <submittedName>
        <fullName evidence="3">Glucosamine-fructose-6-phosphate aminotransferase, isomerising</fullName>
    </submittedName>
</protein>
<dbReference type="RefSeq" id="WP_012367276.1">
    <property type="nucleotide sequence ID" value="NC_010553.1"/>
</dbReference>
<organism evidence="3 4">
    <name type="scientific">Burkholderia ambifaria (strain MC40-6)</name>
    <dbReference type="NCBI Taxonomy" id="398577"/>
    <lineage>
        <taxon>Bacteria</taxon>
        <taxon>Pseudomonadati</taxon>
        <taxon>Pseudomonadota</taxon>
        <taxon>Betaproteobacteria</taxon>
        <taxon>Burkholderiales</taxon>
        <taxon>Burkholderiaceae</taxon>
        <taxon>Burkholderia</taxon>
        <taxon>Burkholderia cepacia complex</taxon>
    </lineage>
</organism>
<proteinExistence type="predicted"/>
<reference evidence="4" key="1">
    <citation type="submission" date="2008-04" db="EMBL/GenBank/DDBJ databases">
        <title>Complete sequence of plasmid 1 of Burkholderia ambifaria MC40-6.</title>
        <authorList>
            <person name="Copeland A."/>
            <person name="Lucas S."/>
            <person name="Lapidus A."/>
            <person name="Glavina del Rio T."/>
            <person name="Dalin E."/>
            <person name="Tice H."/>
            <person name="Pitluck S."/>
            <person name="Chain P."/>
            <person name="Malfatti S."/>
            <person name="Shin M."/>
            <person name="Vergez L."/>
            <person name="Lang D."/>
            <person name="Schmutz J."/>
            <person name="Larimer F."/>
            <person name="Land M."/>
            <person name="Hauser L."/>
            <person name="Kyrpides N."/>
            <person name="Lykidis A."/>
            <person name="Ramette A."/>
            <person name="Konstantinidis K."/>
            <person name="Tiedje J."/>
            <person name="Richardson P."/>
        </authorList>
    </citation>
    <scope>NUCLEOTIDE SEQUENCE [LARGE SCALE GENOMIC DNA]</scope>
    <source>
        <strain evidence="4">MC40-6</strain>
        <plasmid evidence="4">Plasmid pBMC401</plasmid>
    </source>
</reference>